<proteinExistence type="predicted"/>
<feature type="domain" description="DUF6894" evidence="1">
    <location>
        <begin position="3"/>
        <end position="70"/>
    </location>
</feature>
<dbReference type="AlphaFoldDB" id="A0A5C4L549"/>
<name>A0A5C4L549_9HYPH</name>
<sequence>MHRFYFDLIGDREIFVDDVGVYADNIEEAIEQAKIVINEMKAGGELAYLKGGWRFHIASDDRTIFSSITITESIICIIIFCIDERLLNALPIYVF</sequence>
<dbReference type="EMBL" id="VDDA01000066">
    <property type="protein sequence ID" value="TNC05223.1"/>
    <property type="molecule type" value="Genomic_DNA"/>
</dbReference>
<evidence type="ECO:0000313" key="3">
    <source>
        <dbReference type="Proteomes" id="UP000305267"/>
    </source>
</evidence>
<accession>A0A5C4L549</accession>
<dbReference type="InterPro" id="IPR054189">
    <property type="entry name" value="DUF6894"/>
</dbReference>
<evidence type="ECO:0000259" key="1">
    <source>
        <dbReference type="Pfam" id="PF21834"/>
    </source>
</evidence>
<dbReference type="RefSeq" id="WP_139040811.1">
    <property type="nucleotide sequence ID" value="NZ_VDDA01000066.1"/>
</dbReference>
<dbReference type="Proteomes" id="UP000305267">
    <property type="component" value="Unassembled WGS sequence"/>
</dbReference>
<keyword evidence="3" id="KW-1185">Reference proteome</keyword>
<reference evidence="2 3" key="1">
    <citation type="submission" date="2019-06" db="EMBL/GenBank/DDBJ databases">
        <title>Genome of Methylobacterium sp. 17Sr1-39.</title>
        <authorList>
            <person name="Seo T."/>
        </authorList>
    </citation>
    <scope>NUCLEOTIDE SEQUENCE [LARGE SCALE GENOMIC DNA]</scope>
    <source>
        <strain evidence="2 3">17Sr1-39</strain>
    </source>
</reference>
<organism evidence="2 3">
    <name type="scientific">Methylobacterium terricola</name>
    <dbReference type="NCBI Taxonomy" id="2583531"/>
    <lineage>
        <taxon>Bacteria</taxon>
        <taxon>Pseudomonadati</taxon>
        <taxon>Pseudomonadota</taxon>
        <taxon>Alphaproteobacteria</taxon>
        <taxon>Hyphomicrobiales</taxon>
        <taxon>Methylobacteriaceae</taxon>
        <taxon>Methylobacterium</taxon>
    </lineage>
</organism>
<gene>
    <name evidence="2" type="ORF">FF100_36040</name>
</gene>
<dbReference type="Pfam" id="PF21834">
    <property type="entry name" value="DUF6894"/>
    <property type="match status" value="1"/>
</dbReference>
<protein>
    <recommendedName>
        <fullName evidence="1">DUF6894 domain-containing protein</fullName>
    </recommendedName>
</protein>
<comment type="caution">
    <text evidence="2">The sequence shown here is derived from an EMBL/GenBank/DDBJ whole genome shotgun (WGS) entry which is preliminary data.</text>
</comment>
<evidence type="ECO:0000313" key="2">
    <source>
        <dbReference type="EMBL" id="TNC05223.1"/>
    </source>
</evidence>